<dbReference type="Proteomes" id="UP000002312">
    <property type="component" value="Chromosome"/>
</dbReference>
<dbReference type="OrthoDB" id="3233584at2"/>
<name>A0A0H3ECJ7_BIFBP</name>
<dbReference type="AlphaFoldDB" id="A0A0H3ECJ7"/>
<dbReference type="RefSeq" id="WP_003813060.1">
    <property type="nucleotide sequence ID" value="NC_014638.1"/>
</dbReference>
<accession>A0A0H3ECJ7</accession>
<dbReference type="eggNOG" id="ENOG5033H7B">
    <property type="taxonomic scope" value="Bacteria"/>
</dbReference>
<sequence>MSSDVTIDAGELTAFGRRVAAAHAMAGVSIAKAVKKGAQVVKEKTQSDLNSSSNGGLHVVRVRYELGTTGSQIYADIGPEDSGKTREHGHTGPTVAAIAFYGTARGGGTHKPPEHYAEEELPTLAEYVGDAADDMLIGAIGL</sequence>
<gene>
    <name evidence="1" type="ordered locus">BBPR_0918</name>
</gene>
<proteinExistence type="predicted"/>
<dbReference type="EMBL" id="CP001840">
    <property type="protein sequence ID" value="ADP35995.1"/>
    <property type="molecule type" value="Genomic_DNA"/>
</dbReference>
<evidence type="ECO:0000313" key="1">
    <source>
        <dbReference type="EMBL" id="ADP35995.1"/>
    </source>
</evidence>
<dbReference type="KEGG" id="bbp:BBPR_0918"/>
<evidence type="ECO:0000313" key="2">
    <source>
        <dbReference type="Proteomes" id="UP000002312"/>
    </source>
</evidence>
<dbReference type="PATRIC" id="fig|702459.3.peg.947"/>
<dbReference type="HOGENOM" id="CLU_1912983_0_0_11"/>
<protein>
    <submittedName>
        <fullName evidence="1">Hypothetical phage protein</fullName>
    </submittedName>
</protein>
<organism evidence="1 2">
    <name type="scientific">Bifidobacterium bifidum (strain PRL2010)</name>
    <dbReference type="NCBI Taxonomy" id="702459"/>
    <lineage>
        <taxon>Bacteria</taxon>
        <taxon>Bacillati</taxon>
        <taxon>Actinomycetota</taxon>
        <taxon>Actinomycetes</taxon>
        <taxon>Bifidobacteriales</taxon>
        <taxon>Bifidobacteriaceae</taxon>
        <taxon>Bifidobacterium</taxon>
    </lineage>
</organism>
<reference evidence="1 2" key="1">
    <citation type="journal article" date="2010" name="Proc. Natl. Acad. Sci. U.S.A.">
        <title>Genome analysis of Bifidobacterium bifidum PRL2010 reveals metabolic pathways for host-derived glycan foraging.</title>
        <authorList>
            <person name="Turroni F."/>
            <person name="Bottacini F."/>
            <person name="Foroni E."/>
            <person name="Mulder I."/>
            <person name="Kim J.H."/>
            <person name="Zomer A."/>
            <person name="Sanchez B."/>
            <person name="Bidossi A."/>
            <person name="Ferrarini A."/>
            <person name="Giubellini V."/>
            <person name="Delledonne M."/>
            <person name="Henrissat B."/>
            <person name="Coutinho P."/>
            <person name="Oggioni M."/>
            <person name="Fitzgerald G.F."/>
            <person name="Mills D."/>
            <person name="Margolles A."/>
            <person name="Kelly D."/>
            <person name="van Sinderen D."/>
            <person name="Ventura M."/>
        </authorList>
    </citation>
    <scope>NUCLEOTIDE SEQUENCE [LARGE SCALE GENOMIC DNA]</scope>
    <source>
        <strain evidence="1 2">PRL2010</strain>
    </source>
</reference>